<organism evidence="1 2">
    <name type="scientific">Methanocella arvoryzae (strain DSM 22066 / NBRC 105507 / MRE50)</name>
    <dbReference type="NCBI Taxonomy" id="351160"/>
    <lineage>
        <taxon>Archaea</taxon>
        <taxon>Methanobacteriati</taxon>
        <taxon>Methanobacteriota</taxon>
        <taxon>Stenosarchaea group</taxon>
        <taxon>Methanomicrobia</taxon>
        <taxon>Methanocellales</taxon>
        <taxon>Methanocellaceae</taxon>
        <taxon>Methanocella</taxon>
    </lineage>
</organism>
<dbReference type="KEGG" id="rci:RCIX1993"/>
<evidence type="ECO:0000313" key="2">
    <source>
        <dbReference type="Proteomes" id="UP000000663"/>
    </source>
</evidence>
<protein>
    <submittedName>
        <fullName evidence="1">Uncharacterized protein</fullName>
    </submittedName>
</protein>
<evidence type="ECO:0000313" key="1">
    <source>
        <dbReference type="EMBL" id="CAJ37152.1"/>
    </source>
</evidence>
<keyword evidence="2" id="KW-1185">Reference proteome</keyword>
<gene>
    <name evidence="1" type="ORF">RCIX1993</name>
</gene>
<proteinExistence type="predicted"/>
<dbReference type="Proteomes" id="UP000000663">
    <property type="component" value="Chromosome"/>
</dbReference>
<reference evidence="1 2" key="1">
    <citation type="journal article" date="2006" name="Science">
        <title>Genome of rice cluster I archaea -- the key methane producers in the rice rhizosphere.</title>
        <authorList>
            <person name="Erkel C."/>
            <person name="Kube M."/>
            <person name="Reinhardt R."/>
            <person name="Liesack W."/>
        </authorList>
    </citation>
    <scope>NUCLEOTIDE SEQUENCE [LARGE SCALE GENOMIC DNA]</scope>
    <source>
        <strain evidence="2">DSM 22066 / NBRC 105507 / MRE50</strain>
    </source>
</reference>
<sequence>MITLFVILLAAIAPAYADPVSAYAAGVTSPKLLNSTPNPALDAAALEAAGQYGVPFDRDVQISRIITTEDGRYYIVEYKNYLPLAGGIEVLAENGTKVANSSQAKSILKAVAWTESIQSLEN</sequence>
<dbReference type="EMBL" id="AM114193">
    <property type="protein sequence ID" value="CAJ37152.1"/>
    <property type="molecule type" value="Genomic_DNA"/>
</dbReference>
<name>Q0W391_METAR</name>
<accession>Q0W391</accession>
<dbReference type="STRING" id="351160.RCIX1993"/>
<dbReference type="AlphaFoldDB" id="Q0W391"/>